<feature type="non-terminal residue" evidence="1">
    <location>
        <position position="327"/>
    </location>
</feature>
<gene>
    <name evidence="1" type="ORF">M8330_20740</name>
</gene>
<comment type="caution">
    <text evidence="1">The sequence shown here is derived from an EMBL/GenBank/DDBJ whole genome shotgun (WGS) entry which is preliminary data.</text>
</comment>
<organism evidence="1 2">
    <name type="scientific">Nocardioides bruguierae</name>
    <dbReference type="NCBI Taxonomy" id="2945102"/>
    <lineage>
        <taxon>Bacteria</taxon>
        <taxon>Bacillati</taxon>
        <taxon>Actinomycetota</taxon>
        <taxon>Actinomycetes</taxon>
        <taxon>Propionibacteriales</taxon>
        <taxon>Nocardioidaceae</taxon>
        <taxon>Nocardioides</taxon>
    </lineage>
</organism>
<keyword evidence="2" id="KW-1185">Reference proteome</keyword>
<dbReference type="EMBL" id="JAMOIL010000045">
    <property type="protein sequence ID" value="MCM0622722.1"/>
    <property type="molecule type" value="Genomic_DNA"/>
</dbReference>
<dbReference type="AlphaFoldDB" id="A0A9X2DB78"/>
<protein>
    <submittedName>
        <fullName evidence="1">Uncharacterized protein</fullName>
    </submittedName>
</protein>
<name>A0A9X2DB78_9ACTN</name>
<proteinExistence type="predicted"/>
<accession>A0A9X2DB78</accession>
<reference evidence="1" key="1">
    <citation type="submission" date="2022-05" db="EMBL/GenBank/DDBJ databases">
        <authorList>
            <person name="Tuo L."/>
        </authorList>
    </citation>
    <scope>NUCLEOTIDE SEQUENCE</scope>
    <source>
        <strain evidence="1">BSK12Z-4</strain>
    </source>
</reference>
<dbReference type="RefSeq" id="WP_250828891.1">
    <property type="nucleotide sequence ID" value="NZ_JAMOIL010000045.1"/>
</dbReference>
<evidence type="ECO:0000313" key="1">
    <source>
        <dbReference type="EMBL" id="MCM0622722.1"/>
    </source>
</evidence>
<dbReference type="Proteomes" id="UP001139485">
    <property type="component" value="Unassembled WGS sequence"/>
</dbReference>
<sequence>MAVRRESVLLELEDHFTTGMAKAAAATAALNRNLHDLDGTSTSTSGSVADLDRSISESSVSTERARAKTGEYTLEMARADVKSRELRKTLREQALAELQAADGADELGDSLNRSGRDIDRYSGRLRLLGEAIVILGPTLSPIAASLVPAVTGLTAGLGAAAAGAATAMIAVQGLGDAVTALDDFQNDPTEATLEKLQETLYKLGPETQHFVRYLNALQPVLAQIRDTAGAGLFPGVESALDRLQTDVPAVTSFVSDLAATLGRLADDAAAALVGDDMEAFISYVRSDTVPMMDSWARSTGNVVVGLGQLMAGLAPLSRDFTFGFEDM</sequence>
<evidence type="ECO:0000313" key="2">
    <source>
        <dbReference type="Proteomes" id="UP001139485"/>
    </source>
</evidence>